<protein>
    <submittedName>
        <fullName evidence="5">Tagaturonate reductase</fullName>
        <ecNumber evidence="5">1.1.1.58</ecNumber>
    </submittedName>
</protein>
<evidence type="ECO:0000256" key="1">
    <source>
        <dbReference type="ARBA" id="ARBA00023002"/>
    </source>
</evidence>
<dbReference type="PANTHER" id="PTHR30524">
    <property type="entry name" value="MANNITOL-1-PHOSPHATE 5-DEHYDROGENASE"/>
    <property type="match status" value="1"/>
</dbReference>
<dbReference type="InterPro" id="IPR008927">
    <property type="entry name" value="6-PGluconate_DH-like_C_sf"/>
</dbReference>
<keyword evidence="6" id="KW-1185">Reference proteome</keyword>
<dbReference type="InterPro" id="IPR036291">
    <property type="entry name" value="NAD(P)-bd_dom_sf"/>
</dbReference>
<sequence>MQLSKQNLQKIDTTGVDVPPVQLFSLPEKVLQFGTGVLLRGLPDYFIDKANKQNIFNGRIVVVKSTGMGATDSFAKQDGLYTLLERGVVNGKQTEQTSINASISRVLSANEEWERILQCAANPEMQLVLSNTTEVGIALVEEDAVNEKPVSFPGRLLFFLLERFRVFDGSDESGMVIVPTELIVDNGAKLRKIILTLAKLKNVSARCLQWLDEKNEFCNSLVDCIVPGKLPAAEQQAVEQKLGYSDELMIMSEPYRLWAIETSSERAKEILSFSTCNQGVILAPDINKFRELKLRLLNATHTLSCGLAHLSGFSTVKEAMRDGVFVSYVSALMHEEIIPLVAQGNISVEEANQFAQQVIDRFRNPYIEHLWLSITAQYTSKIAMRVVPLVEKQYAAGKATPELMALGFAAFLRFMDSQEKDGGYYGTANGVAYRIQDDLAALLHNHWQNAANGTIAEKTLCDERVFGADLSQYPGFAAEVSRMLEMLQQHGAANTLRSIFAKKTVA</sequence>
<evidence type="ECO:0000256" key="2">
    <source>
        <dbReference type="ARBA" id="ARBA00023027"/>
    </source>
</evidence>
<name>A0ABW9ZZ72_9BACT</name>
<dbReference type="Pfam" id="PF01232">
    <property type="entry name" value="Mannitol_dh"/>
    <property type="match status" value="1"/>
</dbReference>
<feature type="domain" description="Mannitol dehydrogenase N-terminal" evidence="3">
    <location>
        <begin position="29"/>
        <end position="268"/>
    </location>
</feature>
<dbReference type="InterPro" id="IPR013328">
    <property type="entry name" value="6PGD_dom2"/>
</dbReference>
<evidence type="ECO:0000259" key="4">
    <source>
        <dbReference type="Pfam" id="PF08125"/>
    </source>
</evidence>
<organism evidence="5 6">
    <name type="scientific">Sediminibacterium roseum</name>
    <dbReference type="NCBI Taxonomy" id="1978412"/>
    <lineage>
        <taxon>Bacteria</taxon>
        <taxon>Pseudomonadati</taxon>
        <taxon>Bacteroidota</taxon>
        <taxon>Chitinophagia</taxon>
        <taxon>Chitinophagales</taxon>
        <taxon>Chitinophagaceae</taxon>
        <taxon>Sediminibacterium</taxon>
    </lineage>
</organism>
<proteinExistence type="predicted"/>
<dbReference type="GO" id="GO:0009026">
    <property type="term" value="F:tagaturonate reductase activity"/>
    <property type="evidence" value="ECO:0007669"/>
    <property type="project" value="UniProtKB-EC"/>
</dbReference>
<dbReference type="Proteomes" id="UP000753802">
    <property type="component" value="Unassembled WGS sequence"/>
</dbReference>
<dbReference type="EMBL" id="JAACJS010000015">
    <property type="protein sequence ID" value="NCI51622.1"/>
    <property type="molecule type" value="Genomic_DNA"/>
</dbReference>
<comment type="caution">
    <text evidence="5">The sequence shown here is derived from an EMBL/GenBank/DDBJ whole genome shotgun (WGS) entry which is preliminary data.</text>
</comment>
<feature type="domain" description="Mannitol dehydrogenase C-terminal" evidence="4">
    <location>
        <begin position="285"/>
        <end position="487"/>
    </location>
</feature>
<evidence type="ECO:0000313" key="6">
    <source>
        <dbReference type="Proteomes" id="UP000753802"/>
    </source>
</evidence>
<evidence type="ECO:0000259" key="3">
    <source>
        <dbReference type="Pfam" id="PF01232"/>
    </source>
</evidence>
<dbReference type="RefSeq" id="WP_161819899.1">
    <property type="nucleotide sequence ID" value="NZ_JAACJS010000015.1"/>
</dbReference>
<dbReference type="InterPro" id="IPR013118">
    <property type="entry name" value="Mannitol_DH_C"/>
</dbReference>
<dbReference type="Pfam" id="PF08125">
    <property type="entry name" value="Mannitol_dh_C"/>
    <property type="match status" value="1"/>
</dbReference>
<dbReference type="NCBIfam" id="NF002969">
    <property type="entry name" value="PRK03643.1"/>
    <property type="match status" value="1"/>
</dbReference>
<keyword evidence="1 5" id="KW-0560">Oxidoreductase</keyword>
<dbReference type="Gene3D" id="3.40.50.720">
    <property type="entry name" value="NAD(P)-binding Rossmann-like Domain"/>
    <property type="match status" value="1"/>
</dbReference>
<dbReference type="SUPFAM" id="SSF51735">
    <property type="entry name" value="NAD(P)-binding Rossmann-fold domains"/>
    <property type="match status" value="1"/>
</dbReference>
<keyword evidence="2" id="KW-0520">NAD</keyword>
<dbReference type="SUPFAM" id="SSF48179">
    <property type="entry name" value="6-phosphogluconate dehydrogenase C-terminal domain-like"/>
    <property type="match status" value="1"/>
</dbReference>
<reference evidence="5 6" key="1">
    <citation type="submission" date="2020-01" db="EMBL/GenBank/DDBJ databases">
        <title>Genome analysis.</title>
        <authorList>
            <person name="Wu S."/>
            <person name="Wang G."/>
        </authorList>
    </citation>
    <scope>NUCLEOTIDE SEQUENCE [LARGE SCALE GENOMIC DNA]</scope>
    <source>
        <strain evidence="5 6">SYL130</strain>
    </source>
</reference>
<dbReference type="InterPro" id="IPR013131">
    <property type="entry name" value="Mannitol_DH_N"/>
</dbReference>
<accession>A0ABW9ZZ72</accession>
<gene>
    <name evidence="5" type="ORF">GWC95_16960</name>
</gene>
<evidence type="ECO:0000313" key="5">
    <source>
        <dbReference type="EMBL" id="NCI51622.1"/>
    </source>
</evidence>
<dbReference type="PANTHER" id="PTHR30524:SF0">
    <property type="entry name" value="ALTRONATE OXIDOREDUCTASE-RELATED"/>
    <property type="match status" value="1"/>
</dbReference>
<dbReference type="EC" id="1.1.1.58" evidence="5"/>
<dbReference type="Gene3D" id="1.10.1040.10">
    <property type="entry name" value="N-(1-d-carboxylethyl)-l-norvaline Dehydrogenase, domain 2"/>
    <property type="match status" value="1"/>
</dbReference>